<comment type="caution">
    <text evidence="1">The sequence shown here is derived from an EMBL/GenBank/DDBJ whole genome shotgun (WGS) entry which is preliminary data.</text>
</comment>
<name>A0ACB9GZV6_CICIN</name>
<sequence>MYIRSHPSSDYNQQWWPGKKKKKEVMSRSVTENPRILADNKEKKRKSHEMSKSCMVMGSSNPKEQQLLEAAAFHLILLSNPIYNKGFDFDGRSGNNGSPGGGFTMTTSKKNKEQDYDAEGIVKHNNDNDANSAPPSSSSSSAETIKSGISDVSMEEKEVEDDKRTARRLQQHRLRSIVDIYDVTRPL</sequence>
<organism evidence="1 2">
    <name type="scientific">Cichorium intybus</name>
    <name type="common">Chicory</name>
    <dbReference type="NCBI Taxonomy" id="13427"/>
    <lineage>
        <taxon>Eukaryota</taxon>
        <taxon>Viridiplantae</taxon>
        <taxon>Streptophyta</taxon>
        <taxon>Embryophyta</taxon>
        <taxon>Tracheophyta</taxon>
        <taxon>Spermatophyta</taxon>
        <taxon>Magnoliopsida</taxon>
        <taxon>eudicotyledons</taxon>
        <taxon>Gunneridae</taxon>
        <taxon>Pentapetalae</taxon>
        <taxon>asterids</taxon>
        <taxon>campanulids</taxon>
        <taxon>Asterales</taxon>
        <taxon>Asteraceae</taxon>
        <taxon>Cichorioideae</taxon>
        <taxon>Cichorieae</taxon>
        <taxon>Cichoriinae</taxon>
        <taxon>Cichorium</taxon>
    </lineage>
</organism>
<keyword evidence="2" id="KW-1185">Reference proteome</keyword>
<protein>
    <submittedName>
        <fullName evidence="1">Uncharacterized protein</fullName>
    </submittedName>
</protein>
<evidence type="ECO:0000313" key="1">
    <source>
        <dbReference type="EMBL" id="KAI3788974.1"/>
    </source>
</evidence>
<evidence type="ECO:0000313" key="2">
    <source>
        <dbReference type="Proteomes" id="UP001055811"/>
    </source>
</evidence>
<reference evidence="2" key="1">
    <citation type="journal article" date="2022" name="Mol. Ecol. Resour.">
        <title>The genomes of chicory, endive, great burdock and yacon provide insights into Asteraceae palaeo-polyploidization history and plant inulin production.</title>
        <authorList>
            <person name="Fan W."/>
            <person name="Wang S."/>
            <person name="Wang H."/>
            <person name="Wang A."/>
            <person name="Jiang F."/>
            <person name="Liu H."/>
            <person name="Zhao H."/>
            <person name="Xu D."/>
            <person name="Zhang Y."/>
        </authorList>
    </citation>
    <scope>NUCLEOTIDE SEQUENCE [LARGE SCALE GENOMIC DNA]</scope>
    <source>
        <strain evidence="2">cv. Punajuju</strain>
    </source>
</reference>
<proteinExistence type="predicted"/>
<gene>
    <name evidence="1" type="ORF">L2E82_01757</name>
</gene>
<reference evidence="1 2" key="2">
    <citation type="journal article" date="2022" name="Mol. Ecol. Resour.">
        <title>The genomes of chicory, endive, great burdock and yacon provide insights into Asteraceae paleo-polyploidization history and plant inulin production.</title>
        <authorList>
            <person name="Fan W."/>
            <person name="Wang S."/>
            <person name="Wang H."/>
            <person name="Wang A."/>
            <person name="Jiang F."/>
            <person name="Liu H."/>
            <person name="Zhao H."/>
            <person name="Xu D."/>
            <person name="Zhang Y."/>
        </authorList>
    </citation>
    <scope>NUCLEOTIDE SEQUENCE [LARGE SCALE GENOMIC DNA]</scope>
    <source>
        <strain evidence="2">cv. Punajuju</strain>
        <tissue evidence="1">Leaves</tissue>
    </source>
</reference>
<dbReference type="EMBL" id="CM042009">
    <property type="protein sequence ID" value="KAI3788974.1"/>
    <property type="molecule type" value="Genomic_DNA"/>
</dbReference>
<accession>A0ACB9GZV6</accession>
<dbReference type="Proteomes" id="UP001055811">
    <property type="component" value="Linkage Group LG01"/>
</dbReference>